<proteinExistence type="predicted"/>
<dbReference type="Pfam" id="PF07424">
    <property type="entry name" value="TrbM"/>
    <property type="match status" value="1"/>
</dbReference>
<accession>A0ABX4FQ84</accession>
<organism evidence="1 2">
    <name type="scientific">Actinobacillus seminis</name>
    <dbReference type="NCBI Taxonomy" id="722"/>
    <lineage>
        <taxon>Bacteria</taxon>
        <taxon>Pseudomonadati</taxon>
        <taxon>Pseudomonadota</taxon>
        <taxon>Gammaproteobacteria</taxon>
        <taxon>Pasteurellales</taxon>
        <taxon>Pasteurellaceae</taxon>
        <taxon>Actinobacillus</taxon>
    </lineage>
</organism>
<gene>
    <name evidence="1" type="ORF">CFY87_00400</name>
</gene>
<evidence type="ECO:0000313" key="1">
    <source>
        <dbReference type="EMBL" id="OZN26036.1"/>
    </source>
</evidence>
<dbReference type="InterPro" id="IPR009989">
    <property type="entry name" value="TrbM"/>
</dbReference>
<evidence type="ECO:0000313" key="2">
    <source>
        <dbReference type="Proteomes" id="UP000215738"/>
    </source>
</evidence>
<comment type="caution">
    <text evidence="1">The sequence shown here is derived from an EMBL/GenBank/DDBJ whole genome shotgun (WGS) entry which is preliminary data.</text>
</comment>
<dbReference type="EMBL" id="NLFK01000001">
    <property type="protein sequence ID" value="OZN26036.1"/>
    <property type="molecule type" value="Genomic_DNA"/>
</dbReference>
<sequence length="107" mass="12025">MCLALCSISQISYAVDELTGDTKTACEVLLCLSSPKDAAKTPECHPPLKKFYSIKAKKWKDTLKKRKNFLKLCPDSNDSSINNALSVKCETKKHLFRRSTCDLNNLK</sequence>
<protein>
    <recommendedName>
        <fullName evidence="3">Conjugal transfer protein TrbM</fullName>
    </recommendedName>
</protein>
<keyword evidence="2" id="KW-1185">Reference proteome</keyword>
<evidence type="ECO:0008006" key="3">
    <source>
        <dbReference type="Google" id="ProtNLM"/>
    </source>
</evidence>
<name>A0ABX4FQ84_9PAST</name>
<dbReference type="Proteomes" id="UP000215738">
    <property type="component" value="Unassembled WGS sequence"/>
</dbReference>
<reference evidence="1 2" key="1">
    <citation type="submission" date="2017-07" db="EMBL/GenBank/DDBJ databases">
        <title>Virulence factors identified in Actinobacillus seminis.</title>
        <authorList>
            <person name="Negrete-Abascal E."/>
            <person name="Vaca-Pacheco S."/>
            <person name="Montes-Garcia F."/>
            <person name="Leyto-Gil A.M."/>
            <person name="Fragoso-Garcia E."/>
            <person name="Carvente-Garcia R."/>
            <person name="Perez-Agueros S."/>
            <person name="Castelan-Sanchez H.G."/>
            <person name="Garcia-Molina A."/>
            <person name="Villamar T.E."/>
            <person name="Vazquez-Cruz C."/>
        </authorList>
    </citation>
    <scope>NUCLEOTIDE SEQUENCE [LARGE SCALE GENOMIC DNA]</scope>
    <source>
        <strain evidence="1 2">ATCC 15768</strain>
    </source>
</reference>